<evidence type="ECO:0000313" key="1">
    <source>
        <dbReference type="EMBL" id="NEU02694.1"/>
    </source>
</evidence>
<gene>
    <name evidence="1" type="ORF">G3563_26630</name>
</gene>
<dbReference type="AlphaFoldDB" id="A0A6D1A7H2"/>
<feature type="non-terminal residue" evidence="1">
    <location>
        <position position="49"/>
    </location>
</feature>
<reference evidence="1" key="1">
    <citation type="submission" date="2020-02" db="EMBL/GenBank/DDBJ databases">
        <title>Investigating the Use of Bacteriophages as New Decolonization Strategy for Intestinal Carriage of CTX-M-15-producing ST131 Escherichia coli: an In Vitro Continuous Culture System Model.</title>
        <authorList>
            <person name="Bernasconi O.J."/>
            <person name="Campos-Madueno E.I."/>
            <person name="Dona V."/>
            <person name="Perreten V."/>
            <person name="Carattoli A."/>
            <person name="Endimiani A."/>
        </authorList>
    </citation>
    <scope>NUCLEOTIDE SEQUENCE</scope>
    <source>
        <strain evidence="1">4901.28</strain>
    </source>
</reference>
<accession>A0A6D1A7H2</accession>
<protein>
    <submittedName>
        <fullName evidence="1">Magnesium transporter</fullName>
    </submittedName>
</protein>
<name>A0A6D1A7H2_ECOLX</name>
<dbReference type="EMBL" id="JAAHTE010000159">
    <property type="protein sequence ID" value="NEU02694.1"/>
    <property type="molecule type" value="Genomic_DNA"/>
</dbReference>
<proteinExistence type="predicted"/>
<comment type="caution">
    <text evidence="1">The sequence shown here is derived from an EMBL/GenBank/DDBJ whole genome shotgun (WGS) entry which is preliminary data.</text>
</comment>
<organism evidence="1">
    <name type="scientific">Escherichia coli</name>
    <dbReference type="NCBI Taxonomy" id="562"/>
    <lineage>
        <taxon>Bacteria</taxon>
        <taxon>Pseudomonadati</taxon>
        <taxon>Pseudomonadota</taxon>
        <taxon>Gammaproteobacteria</taxon>
        <taxon>Enterobacterales</taxon>
        <taxon>Enterobacteriaceae</taxon>
        <taxon>Escherichia</taxon>
    </lineage>
</organism>
<sequence>MTEDQIYESPLEVGTDELKKVIATLNVNGAREIVETYPDADIASSLESL</sequence>